<proteinExistence type="inferred from homology"/>
<feature type="domain" description="DNA replication factor Cdt1 C-terminal" evidence="4">
    <location>
        <begin position="399"/>
        <end position="515"/>
    </location>
</feature>
<feature type="compositionally biased region" description="Polar residues" evidence="3">
    <location>
        <begin position="317"/>
        <end position="363"/>
    </location>
</feature>
<evidence type="ECO:0000313" key="6">
    <source>
        <dbReference type="Proteomes" id="UP000193067"/>
    </source>
</evidence>
<organism evidence="5 6">
    <name type="scientific">Trametes coccinea (strain BRFM310)</name>
    <name type="common">Pycnoporus coccineus</name>
    <dbReference type="NCBI Taxonomy" id="1353009"/>
    <lineage>
        <taxon>Eukaryota</taxon>
        <taxon>Fungi</taxon>
        <taxon>Dikarya</taxon>
        <taxon>Basidiomycota</taxon>
        <taxon>Agaricomycotina</taxon>
        <taxon>Agaricomycetes</taxon>
        <taxon>Polyporales</taxon>
        <taxon>Polyporaceae</taxon>
        <taxon>Trametes</taxon>
    </lineage>
</organism>
<comment type="similarity">
    <text evidence="1">Belongs to the Cdt1 family.</text>
</comment>
<dbReference type="Gene3D" id="1.10.10.1420">
    <property type="entry name" value="DNA replication factor Cdt1, C-terminal WH domain"/>
    <property type="match status" value="1"/>
</dbReference>
<feature type="compositionally biased region" description="Low complexity" evidence="3">
    <location>
        <begin position="364"/>
        <end position="377"/>
    </location>
</feature>
<dbReference type="OrthoDB" id="3366139at2759"/>
<evidence type="ECO:0000259" key="4">
    <source>
        <dbReference type="Pfam" id="PF16679"/>
    </source>
</evidence>
<dbReference type="STRING" id="1353009.A0A1Y2IUV0"/>
<feature type="region of interest" description="Disordered" evidence="3">
    <location>
        <begin position="278"/>
        <end position="396"/>
    </location>
</feature>
<accession>A0A1Y2IUV0</accession>
<feature type="compositionally biased region" description="Polar residues" evidence="3">
    <location>
        <begin position="387"/>
        <end position="396"/>
    </location>
</feature>
<feature type="region of interest" description="Disordered" evidence="3">
    <location>
        <begin position="528"/>
        <end position="560"/>
    </location>
</feature>
<dbReference type="Pfam" id="PF16679">
    <property type="entry name" value="CDT1_C"/>
    <property type="match status" value="1"/>
</dbReference>
<feature type="region of interest" description="Disordered" evidence="3">
    <location>
        <begin position="135"/>
        <end position="161"/>
    </location>
</feature>
<dbReference type="Proteomes" id="UP000193067">
    <property type="component" value="Unassembled WGS sequence"/>
</dbReference>
<dbReference type="InterPro" id="IPR032054">
    <property type="entry name" value="Cdt1_C"/>
</dbReference>
<sequence>MSDLYSALRVSPRKKRTLPSSDDEDTLTPKRLRRNSTVPPTPSTVTRRKTAKNVDPSILPDHISRLHNIQTALQHALSHALATCAVAPSEDTGVVRNVLNHMSLGAYSGLTTKIDVDDLKRLCWLWEWDGKTLPSKAGANESEEDNPFLDDAKPAPPPPSKDWQRGAMGFIISQTTHHSKSAAARLPAYGIGIEVEMDIDKDMKGGMAAVARWTAAAETRRKDVLLKLQKWVKLHADDKVVPQIPLADLPALPSSAAKPSNLTRLLASSSPKSPAAASILAAPECPGSPTRSTSKAHVLKSPSKKVRGDFAVPFPVTPSSNRIGTPTANRILGTPSSNRILGTPSSNLRTPTSARTPSLAGSETPTSSDTSVPSTPVHQRGPDAATVPQTPTSSRRQALYDRIRARSVQNTPTKANPTGAPMSKDLLLKLGQEEMRRRCLLGRLSGVAESVWMLFSKSGGSGATSAATMRKRRALPASEVAAAIIKSSPVPISTAEAYESLNMLTALCPFFLRRMDVSDEEWLEMPAQTGPAAGDADSGVGEPGAVPSSPGRLKLAKDESAVDVLTRSPRRVKREGGGLREVRERIRKELEQMD</sequence>
<evidence type="ECO:0000256" key="3">
    <source>
        <dbReference type="SAM" id="MobiDB-lite"/>
    </source>
</evidence>
<evidence type="ECO:0000256" key="2">
    <source>
        <dbReference type="ARBA" id="ARBA00023306"/>
    </source>
</evidence>
<dbReference type="EMBL" id="KZ084097">
    <property type="protein sequence ID" value="OSD04384.1"/>
    <property type="molecule type" value="Genomic_DNA"/>
</dbReference>
<reference evidence="5 6" key="1">
    <citation type="journal article" date="2015" name="Biotechnol. Biofuels">
        <title>Enhanced degradation of softwood versus hardwood by the white-rot fungus Pycnoporus coccineus.</title>
        <authorList>
            <person name="Couturier M."/>
            <person name="Navarro D."/>
            <person name="Chevret D."/>
            <person name="Henrissat B."/>
            <person name="Piumi F."/>
            <person name="Ruiz-Duenas F.J."/>
            <person name="Martinez A.T."/>
            <person name="Grigoriev I.V."/>
            <person name="Riley R."/>
            <person name="Lipzen A."/>
            <person name="Berrin J.G."/>
            <person name="Master E.R."/>
            <person name="Rosso M.N."/>
        </authorList>
    </citation>
    <scope>NUCLEOTIDE SEQUENCE [LARGE SCALE GENOMIC DNA]</scope>
    <source>
        <strain evidence="5 6">BRFM310</strain>
    </source>
</reference>
<evidence type="ECO:0000256" key="1">
    <source>
        <dbReference type="ARBA" id="ARBA00008356"/>
    </source>
</evidence>
<feature type="region of interest" description="Disordered" evidence="3">
    <location>
        <begin position="1"/>
        <end position="51"/>
    </location>
</feature>
<gene>
    <name evidence="5" type="ORF">PYCCODRAFT_1364407</name>
</gene>
<protein>
    <recommendedName>
        <fullName evidence="4">DNA replication factor Cdt1 C-terminal domain-containing protein</fullName>
    </recommendedName>
</protein>
<keyword evidence="2" id="KW-0131">Cell cycle</keyword>
<dbReference type="InterPro" id="IPR038090">
    <property type="entry name" value="Cdt1_C_WH_dom_sf"/>
</dbReference>
<dbReference type="AlphaFoldDB" id="A0A1Y2IUV0"/>
<evidence type="ECO:0000313" key="5">
    <source>
        <dbReference type="EMBL" id="OSD04384.1"/>
    </source>
</evidence>
<keyword evidence="6" id="KW-1185">Reference proteome</keyword>
<name>A0A1Y2IUV0_TRAC3</name>